<feature type="transmembrane region" description="Helical" evidence="2">
    <location>
        <begin position="292"/>
        <end position="313"/>
    </location>
</feature>
<feature type="compositionally biased region" description="Polar residues" evidence="1">
    <location>
        <begin position="465"/>
        <end position="479"/>
    </location>
</feature>
<evidence type="ECO:0000313" key="3">
    <source>
        <dbReference type="EMBL" id="POY72786.1"/>
    </source>
</evidence>
<organism evidence="3 4">
    <name type="scientific">Rhodotorula taiwanensis</name>
    <dbReference type="NCBI Taxonomy" id="741276"/>
    <lineage>
        <taxon>Eukaryota</taxon>
        <taxon>Fungi</taxon>
        <taxon>Dikarya</taxon>
        <taxon>Basidiomycota</taxon>
        <taxon>Pucciniomycotina</taxon>
        <taxon>Microbotryomycetes</taxon>
        <taxon>Sporidiobolales</taxon>
        <taxon>Sporidiobolaceae</taxon>
        <taxon>Rhodotorula</taxon>
    </lineage>
</organism>
<feature type="transmembrane region" description="Helical" evidence="2">
    <location>
        <begin position="91"/>
        <end position="109"/>
    </location>
</feature>
<proteinExistence type="predicted"/>
<feature type="transmembrane region" description="Helical" evidence="2">
    <location>
        <begin position="230"/>
        <end position="255"/>
    </location>
</feature>
<keyword evidence="2" id="KW-0472">Membrane</keyword>
<name>A0A2S5B7N9_9BASI</name>
<dbReference type="EMBL" id="PJQD01000047">
    <property type="protein sequence ID" value="POY72786.1"/>
    <property type="molecule type" value="Genomic_DNA"/>
</dbReference>
<feature type="compositionally biased region" description="Basic and acidic residues" evidence="1">
    <location>
        <begin position="480"/>
        <end position="490"/>
    </location>
</feature>
<feature type="region of interest" description="Disordered" evidence="1">
    <location>
        <begin position="424"/>
        <end position="490"/>
    </location>
</feature>
<dbReference type="AlphaFoldDB" id="A0A2S5B7N9"/>
<gene>
    <name evidence="3" type="ORF">BMF94_4195</name>
</gene>
<accession>A0A2S5B7N9</accession>
<evidence type="ECO:0000256" key="1">
    <source>
        <dbReference type="SAM" id="MobiDB-lite"/>
    </source>
</evidence>
<feature type="transmembrane region" description="Helical" evidence="2">
    <location>
        <begin position="335"/>
        <end position="353"/>
    </location>
</feature>
<feature type="transmembrane region" description="Helical" evidence="2">
    <location>
        <begin position="121"/>
        <end position="139"/>
    </location>
</feature>
<reference evidence="3 4" key="1">
    <citation type="journal article" date="2018" name="Front. Microbiol.">
        <title>Prospects for Fungal Bioremediation of Acidic Radioactive Waste Sites: Characterization and Genome Sequence of Rhodotorula taiwanensis MD1149.</title>
        <authorList>
            <person name="Tkavc R."/>
            <person name="Matrosova V.Y."/>
            <person name="Grichenko O.E."/>
            <person name="Gostincar C."/>
            <person name="Volpe R.P."/>
            <person name="Klimenkova P."/>
            <person name="Gaidamakova E.K."/>
            <person name="Zhou C.E."/>
            <person name="Stewart B.J."/>
            <person name="Lyman M.G."/>
            <person name="Malfatti S.A."/>
            <person name="Rubinfeld B."/>
            <person name="Courtot M."/>
            <person name="Singh J."/>
            <person name="Dalgard C.L."/>
            <person name="Hamilton T."/>
            <person name="Frey K.G."/>
            <person name="Gunde-Cimerman N."/>
            <person name="Dugan L."/>
            <person name="Daly M.J."/>
        </authorList>
    </citation>
    <scope>NUCLEOTIDE SEQUENCE [LARGE SCALE GENOMIC DNA]</scope>
    <source>
        <strain evidence="3 4">MD1149</strain>
    </source>
</reference>
<protein>
    <submittedName>
        <fullName evidence="3">Uncharacterized protein</fullName>
    </submittedName>
</protein>
<comment type="caution">
    <text evidence="3">The sequence shown here is derived from an EMBL/GenBank/DDBJ whole genome shotgun (WGS) entry which is preliminary data.</text>
</comment>
<evidence type="ECO:0000313" key="4">
    <source>
        <dbReference type="Proteomes" id="UP000237144"/>
    </source>
</evidence>
<sequence>MDTYASQSLQTINYLSPANRYVFPKLCNAAGFTDVEVYCAKGTAGLCCGLCPNTSVNGPGQFVWAIVSYGIAALAYTLAPSEVWGVAVMQNLNAHAFIVAGMIRVFAGAETGGMAKYMTQFLWPQALGFIFIMAPAVMAPQWSRLGKTRADMEHKIFKHHNKLPEQASRGDLRIIERGLLKKHHSTSWGWPIFTFWFLSMTAWTFLYAYVTFGDIKFFQSACEGHLDYTLSPSVATCILGSIAWLLLAFDGFLLLQKPERRMGGSDYIIEFWLPNPAKERSAFDHRRLERRITVGTTAGLFLLWLGLNCWMYIEGLNRFLLSGADYMTFGQVEQLTALFPDLLALYLGIHGYLKSRDQLRETRGQITAEATRATSMDQTRDSEAWGLPNLERTPSSNSWRSLRSALDKVNTGTLDSLTSRPARWASRAYQRHSETSSDEAHQPRGRLGQTESLSSGAVPRPESLGSHSLTRRSSGVTESEGTHYARGDVA</sequence>
<keyword evidence="2" id="KW-1133">Transmembrane helix</keyword>
<feature type="compositionally biased region" description="Basic and acidic residues" evidence="1">
    <location>
        <begin position="431"/>
        <end position="442"/>
    </location>
</feature>
<feature type="transmembrane region" description="Helical" evidence="2">
    <location>
        <begin position="188"/>
        <end position="210"/>
    </location>
</feature>
<feature type="region of interest" description="Disordered" evidence="1">
    <location>
        <begin position="367"/>
        <end position="398"/>
    </location>
</feature>
<evidence type="ECO:0000256" key="2">
    <source>
        <dbReference type="SAM" id="Phobius"/>
    </source>
</evidence>
<dbReference type="OrthoDB" id="2529966at2759"/>
<keyword evidence="2" id="KW-0812">Transmembrane</keyword>
<dbReference type="Proteomes" id="UP000237144">
    <property type="component" value="Unassembled WGS sequence"/>
</dbReference>
<feature type="transmembrane region" description="Helical" evidence="2">
    <location>
        <begin position="62"/>
        <end position="79"/>
    </location>
</feature>
<keyword evidence="4" id="KW-1185">Reference proteome</keyword>